<accession>A0AAX6MM23</accession>
<gene>
    <name evidence="2" type="ORF">Daesc_006015</name>
</gene>
<dbReference type="EMBL" id="JBANMG010000005">
    <property type="protein sequence ID" value="KAK6953710.1"/>
    <property type="molecule type" value="Genomic_DNA"/>
</dbReference>
<dbReference type="AlphaFoldDB" id="A0AAX6MM23"/>
<evidence type="ECO:0000313" key="3">
    <source>
        <dbReference type="Proteomes" id="UP001369815"/>
    </source>
</evidence>
<feature type="chain" id="PRO_5043702400" evidence="1">
    <location>
        <begin position="21"/>
        <end position="115"/>
    </location>
</feature>
<name>A0AAX6MM23_9PEZI</name>
<organism evidence="2 3">
    <name type="scientific">Daldinia eschscholtzii</name>
    <dbReference type="NCBI Taxonomy" id="292717"/>
    <lineage>
        <taxon>Eukaryota</taxon>
        <taxon>Fungi</taxon>
        <taxon>Dikarya</taxon>
        <taxon>Ascomycota</taxon>
        <taxon>Pezizomycotina</taxon>
        <taxon>Sordariomycetes</taxon>
        <taxon>Xylariomycetidae</taxon>
        <taxon>Xylariales</taxon>
        <taxon>Hypoxylaceae</taxon>
        <taxon>Daldinia</taxon>
    </lineage>
</organism>
<evidence type="ECO:0000313" key="2">
    <source>
        <dbReference type="EMBL" id="KAK6953710.1"/>
    </source>
</evidence>
<keyword evidence="1" id="KW-0732">Signal</keyword>
<comment type="caution">
    <text evidence="2">The sequence shown here is derived from an EMBL/GenBank/DDBJ whole genome shotgun (WGS) entry which is preliminary data.</text>
</comment>
<proteinExistence type="predicted"/>
<sequence>MKNFGAILFLLASAGSFVTSMPAYRSERRAIPGNSANIAARALELAPRVRVGSRSNETENAARSLVIPRVSNSTDDITAGSLVTRRNGNFSEAANEKRSPGKLDQKFSVFFRSER</sequence>
<protein>
    <submittedName>
        <fullName evidence="2">Uncharacterized protein</fullName>
    </submittedName>
</protein>
<reference evidence="2 3" key="1">
    <citation type="journal article" date="2024" name="Front Chem Biol">
        <title>Unveiling the potential of Daldinia eschscholtzii MFLUCC 19-0629 through bioactivity and bioinformatics studies for enhanced sustainable agriculture production.</title>
        <authorList>
            <person name="Brooks S."/>
            <person name="Weaver J.A."/>
            <person name="Klomchit A."/>
            <person name="Alharthi S.A."/>
            <person name="Onlamun T."/>
            <person name="Nurani R."/>
            <person name="Vong T.K."/>
            <person name="Alberti F."/>
            <person name="Greco C."/>
        </authorList>
    </citation>
    <scope>NUCLEOTIDE SEQUENCE [LARGE SCALE GENOMIC DNA]</scope>
    <source>
        <strain evidence="2">MFLUCC 19-0629</strain>
    </source>
</reference>
<feature type="signal peptide" evidence="1">
    <location>
        <begin position="1"/>
        <end position="20"/>
    </location>
</feature>
<evidence type="ECO:0000256" key="1">
    <source>
        <dbReference type="SAM" id="SignalP"/>
    </source>
</evidence>
<keyword evidence="3" id="KW-1185">Reference proteome</keyword>
<dbReference type="Proteomes" id="UP001369815">
    <property type="component" value="Unassembled WGS sequence"/>
</dbReference>